<sequence>MLLAHVTERTDVHAHLVPPPYLRHLRDRPDHPAVRAHLPWLLPFAEHDADALVAGMDAAGVDVSWVSLPPPGVVADDARTAAVRARELNDVLAEAAAEHPGRLLPVPLLPLAHPAACAEILDGLPDCPAVTVHLRPSGTQPDDPEFRPVLAELQARGLPLFLHPGVEPLTPLAEPWSLAGAVSAPTATTLALARLVHSGTLDALPGLTLVLPHLGGALPALLTRLEDQARGQARHGLRHYLTTRTVLDSACFDPHALRWARAALPGARIVLGSDAPFRGPLTRAVDVFASIAGPLTVPAPESRRAG</sequence>
<proteinExistence type="predicted"/>
<dbReference type="InterPro" id="IPR032465">
    <property type="entry name" value="ACMSD"/>
</dbReference>
<dbReference type="PANTHER" id="PTHR21240:SF28">
    <property type="entry name" value="ISO-OROTATE DECARBOXYLASE (EUROFUNG)"/>
    <property type="match status" value="1"/>
</dbReference>
<dbReference type="InterPro" id="IPR032466">
    <property type="entry name" value="Metal_Hydrolase"/>
</dbReference>
<protein>
    <submittedName>
        <fullName evidence="3">Amidohydrolase family protein</fullName>
    </submittedName>
</protein>
<keyword evidence="1" id="KW-0456">Lyase</keyword>
<accession>A0ABU2L6Y1</accession>
<keyword evidence="4" id="KW-1185">Reference proteome</keyword>
<name>A0ABU2L6Y1_9ACTN</name>
<evidence type="ECO:0000313" key="3">
    <source>
        <dbReference type="EMBL" id="MDT0307326.1"/>
    </source>
</evidence>
<dbReference type="EMBL" id="JAVREN010000011">
    <property type="protein sequence ID" value="MDT0307326.1"/>
    <property type="molecule type" value="Genomic_DNA"/>
</dbReference>
<organism evidence="3 4">
    <name type="scientific">Streptomyces boetiae</name>
    <dbReference type="NCBI Taxonomy" id="3075541"/>
    <lineage>
        <taxon>Bacteria</taxon>
        <taxon>Bacillati</taxon>
        <taxon>Actinomycetota</taxon>
        <taxon>Actinomycetes</taxon>
        <taxon>Kitasatosporales</taxon>
        <taxon>Streptomycetaceae</taxon>
        <taxon>Streptomyces</taxon>
    </lineage>
</organism>
<reference evidence="4" key="1">
    <citation type="submission" date="2023-07" db="EMBL/GenBank/DDBJ databases">
        <title>30 novel species of actinomycetes from the DSMZ collection.</title>
        <authorList>
            <person name="Nouioui I."/>
        </authorList>
    </citation>
    <scope>NUCLEOTIDE SEQUENCE [LARGE SCALE GENOMIC DNA]</scope>
    <source>
        <strain evidence="4">DSM 44917</strain>
    </source>
</reference>
<evidence type="ECO:0000313" key="4">
    <source>
        <dbReference type="Proteomes" id="UP001183388"/>
    </source>
</evidence>
<evidence type="ECO:0000256" key="1">
    <source>
        <dbReference type="ARBA" id="ARBA00023239"/>
    </source>
</evidence>
<dbReference type="Pfam" id="PF04909">
    <property type="entry name" value="Amidohydro_2"/>
    <property type="match status" value="1"/>
</dbReference>
<gene>
    <name evidence="3" type="ORF">RM780_10165</name>
</gene>
<dbReference type="Gene3D" id="3.20.20.140">
    <property type="entry name" value="Metal-dependent hydrolases"/>
    <property type="match status" value="1"/>
</dbReference>
<dbReference type="SUPFAM" id="SSF51556">
    <property type="entry name" value="Metallo-dependent hydrolases"/>
    <property type="match status" value="1"/>
</dbReference>
<evidence type="ECO:0000259" key="2">
    <source>
        <dbReference type="Pfam" id="PF04909"/>
    </source>
</evidence>
<comment type="caution">
    <text evidence="3">The sequence shown here is derived from an EMBL/GenBank/DDBJ whole genome shotgun (WGS) entry which is preliminary data.</text>
</comment>
<feature type="domain" description="Amidohydrolase-related" evidence="2">
    <location>
        <begin position="11"/>
        <end position="280"/>
    </location>
</feature>
<dbReference type="RefSeq" id="WP_311630272.1">
    <property type="nucleotide sequence ID" value="NZ_JAVREN010000011.1"/>
</dbReference>
<dbReference type="Proteomes" id="UP001183388">
    <property type="component" value="Unassembled WGS sequence"/>
</dbReference>
<dbReference type="InterPro" id="IPR006680">
    <property type="entry name" value="Amidohydro-rel"/>
</dbReference>
<dbReference type="PANTHER" id="PTHR21240">
    <property type="entry name" value="2-AMINO-3-CARBOXYLMUCONATE-6-SEMIALDEHYDE DECARBOXYLASE"/>
    <property type="match status" value="1"/>
</dbReference>